<dbReference type="SUPFAM" id="SSF56112">
    <property type="entry name" value="Protein kinase-like (PK-like)"/>
    <property type="match status" value="1"/>
</dbReference>
<feature type="active site" description="Proton acceptor" evidence="6">
    <location>
        <position position="354"/>
    </location>
</feature>
<dbReference type="PaxDb" id="55529-EKX52086"/>
<evidence type="ECO:0000256" key="4">
    <source>
        <dbReference type="ARBA" id="ARBA00022777"/>
    </source>
</evidence>
<dbReference type="RefSeq" id="XP_005839066.1">
    <property type="nucleotide sequence ID" value="XM_005839009.1"/>
</dbReference>
<evidence type="ECO:0000313" key="12">
    <source>
        <dbReference type="EnsemblProtists" id="EKX52086"/>
    </source>
</evidence>
<reference evidence="12" key="3">
    <citation type="submission" date="2015-06" db="UniProtKB">
        <authorList>
            <consortium name="EnsemblProtists"/>
        </authorList>
    </citation>
    <scope>IDENTIFICATION</scope>
</reference>
<dbReference type="InterPro" id="IPR008271">
    <property type="entry name" value="Ser/Thr_kinase_AS"/>
</dbReference>
<evidence type="ECO:0000256" key="6">
    <source>
        <dbReference type="PIRSR" id="PIRSR630616-1"/>
    </source>
</evidence>
<feature type="compositionally biased region" description="Basic and acidic residues" evidence="9">
    <location>
        <begin position="650"/>
        <end position="661"/>
    </location>
</feature>
<proteinExistence type="predicted"/>
<keyword evidence="13" id="KW-1185">Reference proteome</keyword>
<feature type="domain" description="Protein kinase" evidence="10">
    <location>
        <begin position="237"/>
        <end position="508"/>
    </location>
</feature>
<evidence type="ECO:0000313" key="11">
    <source>
        <dbReference type="EMBL" id="EKX52086.1"/>
    </source>
</evidence>
<feature type="cross-link" description="Glycyl lysine isopeptide (Lys-Gly) (interchain with G-Cter in SUMO2)" evidence="8">
    <location>
        <position position="356"/>
    </location>
</feature>
<protein>
    <recommendedName>
        <fullName evidence="10">Protein kinase domain-containing protein</fullName>
    </recommendedName>
</protein>
<dbReference type="STRING" id="905079.L1JU37"/>
<dbReference type="EnsemblProtists" id="EKX52086">
    <property type="protein sequence ID" value="EKX52086"/>
    <property type="gene ID" value="GUITHDRAFT_133824"/>
</dbReference>
<reference evidence="11 13" key="1">
    <citation type="journal article" date="2012" name="Nature">
        <title>Algal genomes reveal evolutionary mosaicism and the fate of nucleomorphs.</title>
        <authorList>
            <consortium name="DOE Joint Genome Institute"/>
            <person name="Curtis B.A."/>
            <person name="Tanifuji G."/>
            <person name="Burki F."/>
            <person name="Gruber A."/>
            <person name="Irimia M."/>
            <person name="Maruyama S."/>
            <person name="Arias M.C."/>
            <person name="Ball S.G."/>
            <person name="Gile G.H."/>
            <person name="Hirakawa Y."/>
            <person name="Hopkins J.F."/>
            <person name="Kuo A."/>
            <person name="Rensing S.A."/>
            <person name="Schmutz J."/>
            <person name="Symeonidi A."/>
            <person name="Elias M."/>
            <person name="Eveleigh R.J."/>
            <person name="Herman E.K."/>
            <person name="Klute M.J."/>
            <person name="Nakayama T."/>
            <person name="Obornik M."/>
            <person name="Reyes-Prieto A."/>
            <person name="Armbrust E.V."/>
            <person name="Aves S.J."/>
            <person name="Beiko R.G."/>
            <person name="Coutinho P."/>
            <person name="Dacks J.B."/>
            <person name="Durnford D.G."/>
            <person name="Fast N.M."/>
            <person name="Green B.R."/>
            <person name="Grisdale C.J."/>
            <person name="Hempel F."/>
            <person name="Henrissat B."/>
            <person name="Hoppner M.P."/>
            <person name="Ishida K."/>
            <person name="Kim E."/>
            <person name="Koreny L."/>
            <person name="Kroth P.G."/>
            <person name="Liu Y."/>
            <person name="Malik S.B."/>
            <person name="Maier U.G."/>
            <person name="McRose D."/>
            <person name="Mock T."/>
            <person name="Neilson J.A."/>
            <person name="Onodera N.T."/>
            <person name="Poole A.M."/>
            <person name="Pritham E.J."/>
            <person name="Richards T.A."/>
            <person name="Rocap G."/>
            <person name="Roy S.W."/>
            <person name="Sarai C."/>
            <person name="Schaack S."/>
            <person name="Shirato S."/>
            <person name="Slamovits C.H."/>
            <person name="Spencer D.F."/>
            <person name="Suzuki S."/>
            <person name="Worden A.Z."/>
            <person name="Zauner S."/>
            <person name="Barry K."/>
            <person name="Bell C."/>
            <person name="Bharti A.K."/>
            <person name="Crow J.A."/>
            <person name="Grimwood J."/>
            <person name="Kramer R."/>
            <person name="Lindquist E."/>
            <person name="Lucas S."/>
            <person name="Salamov A."/>
            <person name="McFadden G.I."/>
            <person name="Lane C.E."/>
            <person name="Keeling P.J."/>
            <person name="Gray M.W."/>
            <person name="Grigoriev I.V."/>
            <person name="Archibald J.M."/>
        </authorList>
    </citation>
    <scope>NUCLEOTIDE SEQUENCE</scope>
    <source>
        <strain evidence="11 13">CCMP2712</strain>
    </source>
</reference>
<feature type="region of interest" description="Disordered" evidence="9">
    <location>
        <begin position="145"/>
        <end position="202"/>
    </location>
</feature>
<evidence type="ECO:0000259" key="10">
    <source>
        <dbReference type="PROSITE" id="PS50011"/>
    </source>
</evidence>
<dbReference type="eggNOG" id="KOG0032">
    <property type="taxonomic scope" value="Eukaryota"/>
</dbReference>
<dbReference type="Pfam" id="PF00069">
    <property type="entry name" value="Pkinase"/>
    <property type="match status" value="1"/>
</dbReference>
<evidence type="ECO:0000256" key="9">
    <source>
        <dbReference type="SAM" id="MobiDB-lite"/>
    </source>
</evidence>
<evidence type="ECO:0000256" key="7">
    <source>
        <dbReference type="PIRSR" id="PIRSR630616-2"/>
    </source>
</evidence>
<feature type="binding site" evidence="7">
    <location>
        <position position="266"/>
    </location>
    <ligand>
        <name>ATP</name>
        <dbReference type="ChEBI" id="CHEBI:30616"/>
    </ligand>
</feature>
<feature type="region of interest" description="Disordered" evidence="9">
    <location>
        <begin position="765"/>
        <end position="810"/>
    </location>
</feature>
<evidence type="ECO:0000256" key="1">
    <source>
        <dbReference type="ARBA" id="ARBA00022527"/>
    </source>
</evidence>
<feature type="compositionally biased region" description="Polar residues" evidence="9">
    <location>
        <begin position="565"/>
        <end position="575"/>
    </location>
</feature>
<feature type="region of interest" description="Disordered" evidence="9">
    <location>
        <begin position="533"/>
        <end position="578"/>
    </location>
</feature>
<feature type="region of interest" description="Disordered" evidence="9">
    <location>
        <begin position="627"/>
        <end position="661"/>
    </location>
</feature>
<dbReference type="GO" id="GO:0004674">
    <property type="term" value="F:protein serine/threonine kinase activity"/>
    <property type="evidence" value="ECO:0007669"/>
    <property type="project" value="UniProtKB-KW"/>
</dbReference>
<feature type="compositionally biased region" description="Basic and acidic residues" evidence="9">
    <location>
        <begin position="145"/>
        <end position="201"/>
    </location>
</feature>
<feature type="region of interest" description="Disordered" evidence="9">
    <location>
        <begin position="1"/>
        <end position="41"/>
    </location>
</feature>
<dbReference type="KEGG" id="gtt:GUITHDRAFT_133824"/>
<evidence type="ECO:0000313" key="13">
    <source>
        <dbReference type="Proteomes" id="UP000011087"/>
    </source>
</evidence>
<evidence type="ECO:0000256" key="2">
    <source>
        <dbReference type="ARBA" id="ARBA00022679"/>
    </source>
</evidence>
<name>L1JU37_GUITC</name>
<dbReference type="Gene3D" id="1.10.510.10">
    <property type="entry name" value="Transferase(Phosphotransferase) domain 1"/>
    <property type="match status" value="1"/>
</dbReference>
<evidence type="ECO:0000256" key="8">
    <source>
        <dbReference type="PIRSR" id="PIRSR630616-3"/>
    </source>
</evidence>
<keyword evidence="1" id="KW-0723">Serine/threonine-protein kinase</keyword>
<feature type="compositionally biased region" description="Polar residues" evidence="9">
    <location>
        <begin position="640"/>
        <end position="649"/>
    </location>
</feature>
<dbReference type="OrthoDB" id="74764at2759"/>
<sequence>MPNSPPTNEGEFQVQDIASGAKERRSPALQAGDQISGSSEDADSIIYQEACEIASLKIRKVSAGCAKQDTAPKKRYESPSEVKCEGNTLFDIREESLLKPNSLDETSKILENALIRKISQRLDSFESDASYESILSKLDRESSLKLSDDENIGKKEAEEESSAETKSHKTSESDNGKEGGAKNDLSDKDRSPSPDVEHEPCRSTFNPLFRRKIERLRYGMHRLMFAPLDPARSSARYECIESCGAGSYGEVYKARRRSDGQLVAVKVLESDRYALGEASLLRELDHECICKLLDCFECVNEGVTCLVMQYASGGDLLERIVKNGPLTEPVAAEIAKHLLEALQHMHSKGVVHRDLKPENVLYSSEDSRKPLLADFGVGKRLNAPCDRVEESEAARNTTDALKTHTQQIGTLGYSAPEVFSEQGHSFAADVWSFGAMIYVLLCGYHPFDMGDDADEVIQERVRNGEVLPMRGGSWSAVSEEAKDFVSACLKVDVAERLTVDQCLKHAWLSKDFMDVVELVDAFGRLQFYHNSRRESRNQAAAQTATRVKRKREASVASDDGSAGSLTPTPSKNLKSISRPLPTTAEAYVHEGVDPFSEEDVESNMGEMWLAKTKLDHEKRDRKRVHAEKAGGLQTCPEVSPPSNSLTQQEARVEPFRDDEGEGVRDLSLRDLQMGSDVTLFGQDTRREKKGTAKTRNKLKANTDCKKDNLTLEFDNFCSVEGLAINSIGSLSMLTQEEAAGKVPAGSKHCNSLHNSESLLSELHIEDGEPSRSDIAAEGQWAEATHAERPAAKRRTNSEAPVPDSSPQLQPLIVDLTINEGGEPQEIVELGSN</sequence>
<dbReference type="OMA" id="HTNDIDI"/>
<dbReference type="HOGENOM" id="CLU_341154_0_0_1"/>
<keyword evidence="4" id="KW-0418">Kinase</keyword>
<dbReference type="PANTHER" id="PTHR24350">
    <property type="entry name" value="SERINE/THREONINE-PROTEIN KINASE IAL-RELATED"/>
    <property type="match status" value="1"/>
</dbReference>
<feature type="binding site" evidence="7">
    <location>
        <begin position="358"/>
        <end position="359"/>
    </location>
    <ligand>
        <name>ATP</name>
        <dbReference type="ChEBI" id="CHEBI:30616"/>
    </ligand>
</feature>
<dbReference type="InterPro" id="IPR011009">
    <property type="entry name" value="Kinase-like_dom_sf"/>
</dbReference>
<dbReference type="PROSITE" id="PS00108">
    <property type="entry name" value="PROTEIN_KINASE_ST"/>
    <property type="match status" value="1"/>
</dbReference>
<dbReference type="InterPro" id="IPR000719">
    <property type="entry name" value="Prot_kinase_dom"/>
</dbReference>
<dbReference type="Proteomes" id="UP000011087">
    <property type="component" value="Unassembled WGS sequence"/>
</dbReference>
<keyword evidence="2" id="KW-0808">Transferase</keyword>
<dbReference type="GO" id="GO:0005524">
    <property type="term" value="F:ATP binding"/>
    <property type="evidence" value="ECO:0007669"/>
    <property type="project" value="UniProtKB-KW"/>
</dbReference>
<organism evidence="11">
    <name type="scientific">Guillardia theta (strain CCMP2712)</name>
    <name type="common">Cryptophyte</name>
    <dbReference type="NCBI Taxonomy" id="905079"/>
    <lineage>
        <taxon>Eukaryota</taxon>
        <taxon>Cryptophyceae</taxon>
        <taxon>Pyrenomonadales</taxon>
        <taxon>Geminigeraceae</taxon>
        <taxon>Guillardia</taxon>
    </lineage>
</organism>
<reference evidence="13" key="2">
    <citation type="submission" date="2012-11" db="EMBL/GenBank/DDBJ databases">
        <authorList>
            <person name="Kuo A."/>
            <person name="Curtis B.A."/>
            <person name="Tanifuji G."/>
            <person name="Burki F."/>
            <person name="Gruber A."/>
            <person name="Irimia M."/>
            <person name="Maruyama S."/>
            <person name="Arias M.C."/>
            <person name="Ball S.G."/>
            <person name="Gile G.H."/>
            <person name="Hirakawa Y."/>
            <person name="Hopkins J.F."/>
            <person name="Rensing S.A."/>
            <person name="Schmutz J."/>
            <person name="Symeonidi A."/>
            <person name="Elias M."/>
            <person name="Eveleigh R.J."/>
            <person name="Herman E.K."/>
            <person name="Klute M.J."/>
            <person name="Nakayama T."/>
            <person name="Obornik M."/>
            <person name="Reyes-Prieto A."/>
            <person name="Armbrust E.V."/>
            <person name="Aves S.J."/>
            <person name="Beiko R.G."/>
            <person name="Coutinho P."/>
            <person name="Dacks J.B."/>
            <person name="Durnford D.G."/>
            <person name="Fast N.M."/>
            <person name="Green B.R."/>
            <person name="Grisdale C."/>
            <person name="Hempe F."/>
            <person name="Henrissat B."/>
            <person name="Hoppner M.P."/>
            <person name="Ishida K.-I."/>
            <person name="Kim E."/>
            <person name="Koreny L."/>
            <person name="Kroth P.G."/>
            <person name="Liu Y."/>
            <person name="Malik S.-B."/>
            <person name="Maier U.G."/>
            <person name="McRose D."/>
            <person name="Mock T."/>
            <person name="Neilson J.A."/>
            <person name="Onodera N.T."/>
            <person name="Poole A.M."/>
            <person name="Pritham E.J."/>
            <person name="Richards T.A."/>
            <person name="Rocap G."/>
            <person name="Roy S.W."/>
            <person name="Sarai C."/>
            <person name="Schaack S."/>
            <person name="Shirato S."/>
            <person name="Slamovits C.H."/>
            <person name="Spencer D.F."/>
            <person name="Suzuki S."/>
            <person name="Worden A.Z."/>
            <person name="Zauner S."/>
            <person name="Barry K."/>
            <person name="Bell C."/>
            <person name="Bharti A.K."/>
            <person name="Crow J.A."/>
            <person name="Grimwood J."/>
            <person name="Kramer R."/>
            <person name="Lindquist E."/>
            <person name="Lucas S."/>
            <person name="Salamov A."/>
            <person name="McFadden G.I."/>
            <person name="Lane C.E."/>
            <person name="Keeling P.J."/>
            <person name="Gray M.W."/>
            <person name="Grigoriev I.V."/>
            <person name="Archibald J.M."/>
        </authorList>
    </citation>
    <scope>NUCLEOTIDE SEQUENCE</scope>
    <source>
        <strain evidence="13">CCMP2712</strain>
    </source>
</reference>
<dbReference type="SMART" id="SM00220">
    <property type="entry name" value="S_TKc"/>
    <property type="match status" value="1"/>
</dbReference>
<feature type="compositionally biased region" description="Low complexity" evidence="9">
    <location>
        <begin position="554"/>
        <end position="564"/>
    </location>
</feature>
<dbReference type="EMBL" id="JH992973">
    <property type="protein sequence ID" value="EKX52086.1"/>
    <property type="molecule type" value="Genomic_DNA"/>
</dbReference>
<evidence type="ECO:0000256" key="3">
    <source>
        <dbReference type="ARBA" id="ARBA00022741"/>
    </source>
</evidence>
<accession>L1JU37</accession>
<gene>
    <name evidence="11" type="ORF">GUITHDRAFT_133824</name>
</gene>
<keyword evidence="5 7" id="KW-0067">ATP-binding</keyword>
<evidence type="ECO:0000256" key="5">
    <source>
        <dbReference type="ARBA" id="ARBA00022840"/>
    </source>
</evidence>
<dbReference type="InterPro" id="IPR030616">
    <property type="entry name" value="Aur-like"/>
</dbReference>
<dbReference type="PROSITE" id="PS50011">
    <property type="entry name" value="PROTEIN_KINASE_DOM"/>
    <property type="match status" value="1"/>
</dbReference>
<dbReference type="AlphaFoldDB" id="L1JU37"/>
<keyword evidence="3 7" id="KW-0547">Nucleotide-binding</keyword>
<feature type="binding site" evidence="7">
    <location>
        <position position="374"/>
    </location>
    <ligand>
        <name>ATP</name>
        <dbReference type="ChEBI" id="CHEBI:30616"/>
    </ligand>
</feature>
<dbReference type="GeneID" id="17309002"/>